<keyword evidence="9" id="KW-0812">Transmembrane</keyword>
<dbReference type="AlphaFoldDB" id="A0A8F9TTJ0"/>
<evidence type="ECO:0000256" key="20">
    <source>
        <dbReference type="PIRSR" id="PIRSR603187-2"/>
    </source>
</evidence>
<gene>
    <name evidence="21" type="ORF">K0B96_11045</name>
</gene>
<feature type="binding site" description="in dimeric form" evidence="20">
    <location>
        <position position="240"/>
    </location>
    <ligand>
        <name>Ca(2+)</name>
        <dbReference type="ChEBI" id="CHEBI:29108"/>
        <label>1</label>
    </ligand>
</feature>
<dbReference type="InterPro" id="IPR036541">
    <property type="entry name" value="PLipase_A1_sf"/>
</dbReference>
<keyword evidence="13 20" id="KW-0106">Calcium</keyword>
<dbReference type="Pfam" id="PF02253">
    <property type="entry name" value="PLA1"/>
    <property type="match status" value="1"/>
</dbReference>
<evidence type="ECO:0000256" key="18">
    <source>
        <dbReference type="ARBA" id="ARBA00032375"/>
    </source>
</evidence>
<keyword evidence="15" id="KW-0443">Lipid metabolism</keyword>
<evidence type="ECO:0000256" key="10">
    <source>
        <dbReference type="ARBA" id="ARBA00022723"/>
    </source>
</evidence>
<dbReference type="KEGG" id="ole:K0B96_11045"/>
<dbReference type="GO" id="GO:0046872">
    <property type="term" value="F:metal ion binding"/>
    <property type="evidence" value="ECO:0007669"/>
    <property type="project" value="UniProtKB-KW"/>
</dbReference>
<dbReference type="Proteomes" id="UP000825051">
    <property type="component" value="Chromosome"/>
</dbReference>
<evidence type="ECO:0000256" key="9">
    <source>
        <dbReference type="ARBA" id="ARBA00022692"/>
    </source>
</evidence>
<comment type="cofactor">
    <cofactor evidence="20">
        <name>Ca(2+)</name>
        <dbReference type="ChEBI" id="CHEBI:29108"/>
    </cofactor>
    <text evidence="20">Binds 1 Ca(2+) ion per monomer.</text>
</comment>
<dbReference type="EC" id="3.1.1.32" evidence="6"/>
<evidence type="ECO:0000256" key="14">
    <source>
        <dbReference type="ARBA" id="ARBA00022963"/>
    </source>
</evidence>
<dbReference type="PANTHER" id="PTHR40457">
    <property type="entry name" value="PHOSPHOLIPASE A1"/>
    <property type="match status" value="1"/>
</dbReference>
<evidence type="ECO:0000256" key="13">
    <source>
        <dbReference type="ARBA" id="ARBA00022837"/>
    </source>
</evidence>
<keyword evidence="17" id="KW-0998">Cell outer membrane</keyword>
<evidence type="ECO:0000256" key="17">
    <source>
        <dbReference type="ARBA" id="ARBA00023237"/>
    </source>
</evidence>
<dbReference type="InterPro" id="IPR003187">
    <property type="entry name" value="PLipase_A1"/>
</dbReference>
<keyword evidence="10 20" id="KW-0479">Metal-binding</keyword>
<accession>A0A8F9TTJ0</accession>
<keyword evidence="22" id="KW-1185">Reference proteome</keyword>
<comment type="subcellular location">
    <subcellularLocation>
        <location evidence="3">Cell outer membrane</location>
        <topology evidence="3">Multi-pass membrane protein</topology>
    </subcellularLocation>
</comment>
<dbReference type="GO" id="GO:0009279">
    <property type="term" value="C:cell outer membrane"/>
    <property type="evidence" value="ECO:0007669"/>
    <property type="project" value="UniProtKB-SubCell"/>
</dbReference>
<dbReference type="GO" id="GO:0004623">
    <property type="term" value="F:phospholipase A2 activity"/>
    <property type="evidence" value="ECO:0007669"/>
    <property type="project" value="UniProtKB-EC"/>
</dbReference>
<reference evidence="21" key="1">
    <citation type="submission" date="2021-08" db="EMBL/GenBank/DDBJ databases">
        <title>Genome of a novel bacterium of the phylum Verrucomicrobia, Oleiharenicola sp. KSB-15.</title>
        <authorList>
            <person name="Chung J.-H."/>
            <person name="Ahn J.-H."/>
            <person name="Yoon Y."/>
            <person name="Kim D.-Y."/>
            <person name="An S.-H."/>
            <person name="Park I."/>
            <person name="Yeon J."/>
        </authorList>
    </citation>
    <scope>NUCLEOTIDE SEQUENCE</scope>
    <source>
        <strain evidence="21">KSB-15</strain>
    </source>
</reference>
<evidence type="ECO:0000256" key="19">
    <source>
        <dbReference type="PIRSR" id="PIRSR603187-1"/>
    </source>
</evidence>
<evidence type="ECO:0000256" key="4">
    <source>
        <dbReference type="ARBA" id="ARBA00010525"/>
    </source>
</evidence>
<organism evidence="21 22">
    <name type="scientific">Horticoccus luteus</name>
    <dbReference type="NCBI Taxonomy" id="2862869"/>
    <lineage>
        <taxon>Bacteria</taxon>
        <taxon>Pseudomonadati</taxon>
        <taxon>Verrucomicrobiota</taxon>
        <taxon>Opitutia</taxon>
        <taxon>Opitutales</taxon>
        <taxon>Opitutaceae</taxon>
        <taxon>Horticoccus</taxon>
    </lineage>
</organism>
<evidence type="ECO:0000256" key="7">
    <source>
        <dbReference type="ARBA" id="ARBA00013278"/>
    </source>
</evidence>
<feature type="active site" description="Nucleophile" evidence="19">
    <location>
        <position position="281"/>
    </location>
</feature>
<keyword evidence="14" id="KW-0442">Lipid degradation</keyword>
<evidence type="ECO:0000256" key="2">
    <source>
        <dbReference type="ARBA" id="ARBA00001604"/>
    </source>
</evidence>
<evidence type="ECO:0000256" key="16">
    <source>
        <dbReference type="ARBA" id="ARBA00023136"/>
    </source>
</evidence>
<proteinExistence type="inferred from homology"/>
<keyword evidence="11" id="KW-0732">Signal</keyword>
<dbReference type="Gene3D" id="2.40.230.10">
    <property type="entry name" value="Phospholipase A1"/>
    <property type="match status" value="1"/>
</dbReference>
<feature type="binding site" description="in dimeric form" evidence="20">
    <location>
        <position position="284"/>
    </location>
    <ligand>
        <name>Ca(2+)</name>
        <dbReference type="ChEBI" id="CHEBI:29108"/>
        <label>1</label>
    </ligand>
</feature>
<dbReference type="PANTHER" id="PTHR40457:SF1">
    <property type="entry name" value="PHOSPHOLIPASE A1"/>
    <property type="match status" value="1"/>
</dbReference>
<evidence type="ECO:0000313" key="21">
    <source>
        <dbReference type="EMBL" id="QYM77855.1"/>
    </source>
</evidence>
<keyword evidence="8" id="KW-1134">Transmembrane beta strand</keyword>
<dbReference type="RefSeq" id="WP_220160959.1">
    <property type="nucleotide sequence ID" value="NZ_CP080507.1"/>
</dbReference>
<dbReference type="EC" id="3.1.1.4" evidence="7"/>
<dbReference type="GO" id="GO:0016042">
    <property type="term" value="P:lipid catabolic process"/>
    <property type="evidence" value="ECO:0007669"/>
    <property type="project" value="UniProtKB-KW"/>
</dbReference>
<evidence type="ECO:0000256" key="1">
    <source>
        <dbReference type="ARBA" id="ARBA00000111"/>
    </source>
</evidence>
<evidence type="ECO:0000256" key="12">
    <source>
        <dbReference type="ARBA" id="ARBA00022801"/>
    </source>
</evidence>
<comment type="catalytic activity">
    <reaction evidence="2">
        <text>a 1,2-diacyl-sn-glycero-3-phosphocholine + H2O = a 1-acyl-sn-glycero-3-phosphocholine + a fatty acid + H(+)</text>
        <dbReference type="Rhea" id="RHEA:15801"/>
        <dbReference type="ChEBI" id="CHEBI:15377"/>
        <dbReference type="ChEBI" id="CHEBI:15378"/>
        <dbReference type="ChEBI" id="CHEBI:28868"/>
        <dbReference type="ChEBI" id="CHEBI:57643"/>
        <dbReference type="ChEBI" id="CHEBI:58168"/>
        <dbReference type="EC" id="3.1.1.4"/>
    </reaction>
</comment>
<comment type="catalytic activity">
    <reaction evidence="1">
        <text>a 1,2-diacyl-sn-glycero-3-phosphocholine + H2O = a 2-acyl-sn-glycero-3-phosphocholine + a fatty acid + H(+)</text>
        <dbReference type="Rhea" id="RHEA:18689"/>
        <dbReference type="ChEBI" id="CHEBI:15377"/>
        <dbReference type="ChEBI" id="CHEBI:15378"/>
        <dbReference type="ChEBI" id="CHEBI:28868"/>
        <dbReference type="ChEBI" id="CHEBI:57643"/>
        <dbReference type="ChEBI" id="CHEBI:57875"/>
        <dbReference type="EC" id="3.1.1.32"/>
    </reaction>
</comment>
<evidence type="ECO:0000256" key="6">
    <source>
        <dbReference type="ARBA" id="ARBA00013179"/>
    </source>
</evidence>
<dbReference type="GO" id="GO:0008970">
    <property type="term" value="F:phospholipase A1 activity"/>
    <property type="evidence" value="ECO:0007669"/>
    <property type="project" value="UniProtKB-EC"/>
</dbReference>
<evidence type="ECO:0000256" key="3">
    <source>
        <dbReference type="ARBA" id="ARBA00004571"/>
    </source>
</evidence>
<sequence>MKQRLWWLAAGVIGAASLWAQPVILQVQPVGNATPGEEAHVTMFALNRGAEPVNAPLPSRMAARLAAGERRWTVQLQRVSGGEGAIAAGAFAEAEYAYLVPADASGSVVFTLSAPGAGGVLVDLQGKARPDRLVRSDTEETAEAATQAEKTEVAKVAKPTTSGVPTPAISKIQRAFSDHFSAHQPVYFIFGPNDPAAKFQFSFKYRMVSDSVAESTTVQPLQGLYFAYTQRSLWNITESSSPFYDSSYMPEIFYERLEPAANQKGDWVHWLGYQGGLMHESNGRDGLSSRSLNIAFVRPMLMLGHFDGWNLILAPRVFAYVGGLSDNPTMANYRGHVEWNAYLGKNGGMALAITGRTGSGFHKGSLQLDLTYPLKSRLGNIATFFLVQYFNGYGEGLLNFDERSDTWRAGFSLVR</sequence>
<feature type="binding site" description="in dimeric form" evidence="20">
    <location>
        <position position="326"/>
    </location>
    <ligand>
        <name>Ca(2+)</name>
        <dbReference type="ChEBI" id="CHEBI:29108"/>
        <label>1</label>
    </ligand>
</feature>
<comment type="subunit">
    <text evidence="5">Homodimer; dimerization is reversible, and the dimeric form is the active one.</text>
</comment>
<feature type="active site" description="Proton acceptor" evidence="19">
    <location>
        <position position="279"/>
    </location>
</feature>
<protein>
    <recommendedName>
        <fullName evidence="18">Phosphatidylcholine 1-acylhydrolase</fullName>
        <ecNumber evidence="6">3.1.1.32</ecNumber>
        <ecNumber evidence="7">3.1.1.4</ecNumber>
    </recommendedName>
</protein>
<dbReference type="SUPFAM" id="SSF56931">
    <property type="entry name" value="Outer membrane phospholipase A (OMPLA)"/>
    <property type="match status" value="1"/>
</dbReference>
<name>A0A8F9TTJ0_9BACT</name>
<evidence type="ECO:0000256" key="15">
    <source>
        <dbReference type="ARBA" id="ARBA00023098"/>
    </source>
</evidence>
<evidence type="ECO:0000256" key="11">
    <source>
        <dbReference type="ARBA" id="ARBA00022729"/>
    </source>
</evidence>
<evidence type="ECO:0000313" key="22">
    <source>
        <dbReference type="Proteomes" id="UP000825051"/>
    </source>
</evidence>
<dbReference type="EMBL" id="CP080507">
    <property type="protein sequence ID" value="QYM77855.1"/>
    <property type="molecule type" value="Genomic_DNA"/>
</dbReference>
<keyword evidence="12" id="KW-0378">Hydrolase</keyword>
<comment type="similarity">
    <text evidence="4">Belongs to the phospholipase A1 family.</text>
</comment>
<evidence type="ECO:0000256" key="8">
    <source>
        <dbReference type="ARBA" id="ARBA00022452"/>
    </source>
</evidence>
<feature type="binding site" description="in dimeric form" evidence="20">
    <location>
        <position position="289"/>
    </location>
    <ligand>
        <name>Ca(2+)</name>
        <dbReference type="ChEBI" id="CHEBI:29108"/>
        <label>1</label>
    </ligand>
</feature>
<evidence type="ECO:0000256" key="5">
    <source>
        <dbReference type="ARBA" id="ARBA00011702"/>
    </source>
</evidence>
<keyword evidence="16" id="KW-0472">Membrane</keyword>